<keyword evidence="2" id="KW-0472">Membrane</keyword>
<keyword evidence="2" id="KW-0812">Transmembrane</keyword>
<reference evidence="3 4" key="1">
    <citation type="journal article" date="2016" name="Mol. Biol. Evol.">
        <title>Comparative Genomics of Early-Diverging Mushroom-Forming Fungi Provides Insights into the Origins of Lignocellulose Decay Capabilities.</title>
        <authorList>
            <person name="Nagy L.G."/>
            <person name="Riley R."/>
            <person name="Tritt A."/>
            <person name="Adam C."/>
            <person name="Daum C."/>
            <person name="Floudas D."/>
            <person name="Sun H."/>
            <person name="Yadav J.S."/>
            <person name="Pangilinan J."/>
            <person name="Larsson K.H."/>
            <person name="Matsuura K."/>
            <person name="Barry K."/>
            <person name="Labutti K."/>
            <person name="Kuo R."/>
            <person name="Ohm R.A."/>
            <person name="Bhattacharya S.S."/>
            <person name="Shirouzu T."/>
            <person name="Yoshinaga Y."/>
            <person name="Martin F.M."/>
            <person name="Grigoriev I.V."/>
            <person name="Hibbett D.S."/>
        </authorList>
    </citation>
    <scope>NUCLEOTIDE SEQUENCE [LARGE SCALE GENOMIC DNA]</scope>
    <source>
        <strain evidence="3 4">HHB12029</strain>
    </source>
</reference>
<feature type="compositionally biased region" description="Pro residues" evidence="1">
    <location>
        <begin position="45"/>
        <end position="70"/>
    </location>
</feature>
<evidence type="ECO:0000313" key="3">
    <source>
        <dbReference type="EMBL" id="KZV94307.1"/>
    </source>
</evidence>
<gene>
    <name evidence="3" type="ORF">EXIGLDRAFT_737188</name>
</gene>
<feature type="compositionally biased region" description="Low complexity" evidence="1">
    <location>
        <begin position="35"/>
        <end position="44"/>
    </location>
</feature>
<dbReference type="EMBL" id="KV425975">
    <property type="protein sequence ID" value="KZV94307.1"/>
    <property type="molecule type" value="Genomic_DNA"/>
</dbReference>
<evidence type="ECO:0000256" key="2">
    <source>
        <dbReference type="SAM" id="Phobius"/>
    </source>
</evidence>
<name>A0A165J469_EXIGL</name>
<dbReference type="InParanoid" id="A0A165J469"/>
<evidence type="ECO:0000256" key="1">
    <source>
        <dbReference type="SAM" id="MobiDB-lite"/>
    </source>
</evidence>
<dbReference type="OrthoDB" id="3261666at2759"/>
<dbReference type="Proteomes" id="UP000077266">
    <property type="component" value="Unassembled WGS sequence"/>
</dbReference>
<feature type="compositionally biased region" description="Basic residues" evidence="1">
    <location>
        <begin position="248"/>
        <end position="257"/>
    </location>
</feature>
<keyword evidence="4" id="KW-1185">Reference proteome</keyword>
<feature type="region of interest" description="Disordered" evidence="1">
    <location>
        <begin position="203"/>
        <end position="257"/>
    </location>
</feature>
<dbReference type="AlphaFoldDB" id="A0A165J469"/>
<dbReference type="STRING" id="1314781.A0A165J469"/>
<sequence>MGMLMGDMSDSDDDDERIAHVPQKPAPAKQPSLRAPPGNNAYPPNGRPPPPGLNPPAPVMSPPPPGPIPSRGPANLATPQPARPRAAFMPPARPATAEPHPLQAPSTPIVAKFAVASRGPSEESFTKNRTTVFGDEFWMRFNKAAKEEKQSENNSFKREYVGGAGRLSKWVWCCSILLIICIAGGIGAGWYFTHNKPSGPPVAIGGSANENSLSPTVPSSTAEESTTRTRVRTTAAPTPTDTDDVPAVRRRSHRARR</sequence>
<organism evidence="3 4">
    <name type="scientific">Exidia glandulosa HHB12029</name>
    <dbReference type="NCBI Taxonomy" id="1314781"/>
    <lineage>
        <taxon>Eukaryota</taxon>
        <taxon>Fungi</taxon>
        <taxon>Dikarya</taxon>
        <taxon>Basidiomycota</taxon>
        <taxon>Agaricomycotina</taxon>
        <taxon>Agaricomycetes</taxon>
        <taxon>Auriculariales</taxon>
        <taxon>Exidiaceae</taxon>
        <taxon>Exidia</taxon>
    </lineage>
</organism>
<feature type="compositionally biased region" description="Low complexity" evidence="1">
    <location>
        <begin position="71"/>
        <end position="97"/>
    </location>
</feature>
<evidence type="ECO:0000313" key="4">
    <source>
        <dbReference type="Proteomes" id="UP000077266"/>
    </source>
</evidence>
<feature type="transmembrane region" description="Helical" evidence="2">
    <location>
        <begin position="170"/>
        <end position="192"/>
    </location>
</feature>
<proteinExistence type="predicted"/>
<keyword evidence="2" id="KW-1133">Transmembrane helix</keyword>
<feature type="compositionally biased region" description="Polar residues" evidence="1">
    <location>
        <begin position="208"/>
        <end position="224"/>
    </location>
</feature>
<feature type="region of interest" description="Disordered" evidence="1">
    <location>
        <begin position="1"/>
        <end position="106"/>
    </location>
</feature>
<protein>
    <submittedName>
        <fullName evidence="3">Uncharacterized protein</fullName>
    </submittedName>
</protein>
<accession>A0A165J469</accession>